<organism evidence="7 8">
    <name type="scientific">Aerococcus viridans</name>
    <dbReference type="NCBI Taxonomy" id="1377"/>
    <lineage>
        <taxon>Bacteria</taxon>
        <taxon>Bacillati</taxon>
        <taxon>Bacillota</taxon>
        <taxon>Bacilli</taxon>
        <taxon>Lactobacillales</taxon>
        <taxon>Aerococcaceae</taxon>
        <taxon>Aerococcus</taxon>
    </lineage>
</organism>
<comment type="pathway">
    <text evidence="1">Carbohydrate degradation; glycolysis; D-glyceraldehyde 3-phosphate and glycerone phosphate from D-glucose: step 4/4.</text>
</comment>
<dbReference type="AlphaFoldDB" id="A0A2J9PLH8"/>
<dbReference type="InterPro" id="IPR000741">
    <property type="entry name" value="FBA_I"/>
</dbReference>
<protein>
    <recommendedName>
        <fullName evidence="3">fructose-bisphosphate aldolase</fullName>
        <ecNumber evidence="3">4.1.2.13</ecNumber>
    </recommendedName>
    <alternativeName>
        <fullName evidence="6">Fructose-bisphosphate aldolase class I</fullName>
    </alternativeName>
</protein>
<evidence type="ECO:0000256" key="4">
    <source>
        <dbReference type="ARBA" id="ARBA00023152"/>
    </source>
</evidence>
<evidence type="ECO:0000256" key="5">
    <source>
        <dbReference type="ARBA" id="ARBA00023239"/>
    </source>
</evidence>
<comment type="similarity">
    <text evidence="2">Belongs to the class I fructose-bisphosphate aldolase family.</text>
</comment>
<dbReference type="Gene3D" id="3.20.20.70">
    <property type="entry name" value="Aldolase class I"/>
    <property type="match status" value="1"/>
</dbReference>
<evidence type="ECO:0000256" key="2">
    <source>
        <dbReference type="ARBA" id="ARBA00010387"/>
    </source>
</evidence>
<dbReference type="GO" id="GO:0006096">
    <property type="term" value="P:glycolytic process"/>
    <property type="evidence" value="ECO:0007669"/>
    <property type="project" value="UniProtKB-UniPathway"/>
</dbReference>
<keyword evidence="5" id="KW-0456">Lyase</keyword>
<sequence length="298" mass="32921">MSINQAQLERMSNAPGFIAALDQSGGSTPKALLAYGVAEDTYSNEDEMFAKVHEMRTRIMTSKAFTSDKILAAILFENTMDRQVDGKYTAEYLADKGIVPFLKIDKGLAEEANGVQLMKDMPDLDDLLARANDRGIFGTKERSNILAFNPVGIKEVVDQQFEVAKQVIDAGLVPIIEPEVNIKAEDKSAIEELLAEEIRLHLDQLGENDLVMLKLTIPTVPDTYRELASHPNVVRVVALSGGYTREEANELLAENHDMIASFSRALASDLRASQADDEFNELLEKAIDTIYDASVNKK</sequence>
<dbReference type="NCBIfam" id="NF003784">
    <property type="entry name" value="PRK05377.1"/>
    <property type="match status" value="1"/>
</dbReference>
<accession>A0A2J9PLH8</accession>
<dbReference type="SUPFAM" id="SSF51569">
    <property type="entry name" value="Aldolase"/>
    <property type="match status" value="1"/>
</dbReference>
<dbReference type="PANTHER" id="PTHR11627">
    <property type="entry name" value="FRUCTOSE-BISPHOSPHATE ALDOLASE"/>
    <property type="match status" value="1"/>
</dbReference>
<dbReference type="Proteomes" id="UP000192813">
    <property type="component" value="Unassembled WGS sequence"/>
</dbReference>
<gene>
    <name evidence="7" type="ORF">A6J77_002690</name>
</gene>
<evidence type="ECO:0000256" key="1">
    <source>
        <dbReference type="ARBA" id="ARBA00004714"/>
    </source>
</evidence>
<evidence type="ECO:0000313" key="7">
    <source>
        <dbReference type="EMBL" id="PNL91192.1"/>
    </source>
</evidence>
<evidence type="ECO:0000256" key="3">
    <source>
        <dbReference type="ARBA" id="ARBA00013068"/>
    </source>
</evidence>
<comment type="caution">
    <text evidence="7">The sequence shown here is derived from an EMBL/GenBank/DDBJ whole genome shotgun (WGS) entry which is preliminary data.</text>
</comment>
<dbReference type="InterPro" id="IPR013785">
    <property type="entry name" value="Aldolase_TIM"/>
</dbReference>
<dbReference type="EMBL" id="NBTM02000001">
    <property type="protein sequence ID" value="PNL91192.1"/>
    <property type="molecule type" value="Genomic_DNA"/>
</dbReference>
<evidence type="ECO:0000313" key="8">
    <source>
        <dbReference type="Proteomes" id="UP000192813"/>
    </source>
</evidence>
<dbReference type="EC" id="4.1.2.13" evidence="3"/>
<keyword evidence="4" id="KW-0324">Glycolysis</keyword>
<proteinExistence type="inferred from homology"/>
<reference evidence="8" key="1">
    <citation type="submission" date="2017-12" db="EMBL/GenBank/DDBJ databases">
        <title>FDA dAtabase for Regulatory Grade micrObial Sequences (FDA-ARGOS): Supporting development and validation of Infectious Disease Dx tests.</title>
        <authorList>
            <person name="Hoffmann M."/>
            <person name="Allard M."/>
            <person name="Evans P."/>
            <person name="Brown E."/>
            <person name="Tallon L."/>
            <person name="Sadzewicz L."/>
            <person name="Sengamalay N."/>
            <person name="Ott S."/>
            <person name="Godinez A."/>
            <person name="Nagaraj S."/>
            <person name="Vavikolanu K."/>
            <person name="Aluvathingal J."/>
            <person name="Nadendla S."/>
            <person name="Sichtig H."/>
        </authorList>
    </citation>
    <scope>NUCLEOTIDE SEQUENCE [LARGE SCALE GENOMIC DNA]</scope>
    <source>
        <strain evidence="8">FDAARGOS_249</strain>
    </source>
</reference>
<dbReference type="Pfam" id="PF00274">
    <property type="entry name" value="Glycolytic"/>
    <property type="match status" value="1"/>
</dbReference>
<dbReference type="GO" id="GO:0004332">
    <property type="term" value="F:fructose-bisphosphate aldolase activity"/>
    <property type="evidence" value="ECO:0007669"/>
    <property type="project" value="UniProtKB-EC"/>
</dbReference>
<evidence type="ECO:0000256" key="6">
    <source>
        <dbReference type="ARBA" id="ARBA00029799"/>
    </source>
</evidence>
<dbReference type="UniPathway" id="UPA00109">
    <property type="reaction ID" value="UER00183"/>
</dbReference>
<name>A0A2J9PLH8_9LACT</name>